<sequence length="196" mass="20960">MAQESATGPASRVEAKENLVFLTSGAKEKLAKTTVGASETAYKMMHPFSKEARDQATEKAKTLKQEIEQKQANIRSAAHQQAEEERIRNTNPMTLAETPLTPQPEAVGGQGTNVPPHMAPSPAQPSEVQNMYASGLPGDSNQSGWNSDGSRRAGLVRTSVQHELQQHLLALQGVSLILSSLKVSLTVPLGAPTLDL</sequence>
<accession>A0ABD3GFU6</accession>
<evidence type="ECO:0000313" key="3">
    <source>
        <dbReference type="Proteomes" id="UP001633002"/>
    </source>
</evidence>
<feature type="region of interest" description="Disordered" evidence="1">
    <location>
        <begin position="47"/>
        <end position="85"/>
    </location>
</feature>
<reference evidence="2 3" key="1">
    <citation type="submission" date="2024-09" db="EMBL/GenBank/DDBJ databases">
        <title>Chromosome-scale assembly of Riccia sorocarpa.</title>
        <authorList>
            <person name="Paukszto L."/>
        </authorList>
    </citation>
    <scope>NUCLEOTIDE SEQUENCE [LARGE SCALE GENOMIC DNA]</scope>
    <source>
        <strain evidence="2">LP-2024</strain>
        <tissue evidence="2">Aerial parts of the thallus</tissue>
    </source>
</reference>
<evidence type="ECO:0000256" key="1">
    <source>
        <dbReference type="SAM" id="MobiDB-lite"/>
    </source>
</evidence>
<keyword evidence="3" id="KW-1185">Reference proteome</keyword>
<protein>
    <submittedName>
        <fullName evidence="2">Uncharacterized protein</fullName>
    </submittedName>
</protein>
<dbReference type="Proteomes" id="UP001633002">
    <property type="component" value="Unassembled WGS sequence"/>
</dbReference>
<organism evidence="2 3">
    <name type="scientific">Riccia sorocarpa</name>
    <dbReference type="NCBI Taxonomy" id="122646"/>
    <lineage>
        <taxon>Eukaryota</taxon>
        <taxon>Viridiplantae</taxon>
        <taxon>Streptophyta</taxon>
        <taxon>Embryophyta</taxon>
        <taxon>Marchantiophyta</taxon>
        <taxon>Marchantiopsida</taxon>
        <taxon>Marchantiidae</taxon>
        <taxon>Marchantiales</taxon>
        <taxon>Ricciaceae</taxon>
        <taxon>Riccia</taxon>
    </lineage>
</organism>
<dbReference type="AlphaFoldDB" id="A0ABD3GFU6"/>
<comment type="caution">
    <text evidence="2">The sequence shown here is derived from an EMBL/GenBank/DDBJ whole genome shotgun (WGS) entry which is preliminary data.</text>
</comment>
<gene>
    <name evidence="2" type="ORF">R1sor_020754</name>
</gene>
<dbReference type="EMBL" id="JBJQOH010000007">
    <property type="protein sequence ID" value="KAL3677798.1"/>
    <property type="molecule type" value="Genomic_DNA"/>
</dbReference>
<feature type="region of interest" description="Disordered" evidence="1">
    <location>
        <begin position="116"/>
        <end position="151"/>
    </location>
</feature>
<feature type="compositionally biased region" description="Basic and acidic residues" evidence="1">
    <location>
        <begin position="48"/>
        <end position="69"/>
    </location>
</feature>
<evidence type="ECO:0000313" key="2">
    <source>
        <dbReference type="EMBL" id="KAL3677798.1"/>
    </source>
</evidence>
<feature type="compositionally biased region" description="Polar residues" evidence="1">
    <location>
        <begin position="139"/>
        <end position="148"/>
    </location>
</feature>
<name>A0ABD3GFU6_9MARC</name>
<proteinExistence type="predicted"/>